<dbReference type="RefSeq" id="WP_004351494.1">
    <property type="nucleotide sequence ID" value="NZ_CAJPOG010000001.1"/>
</dbReference>
<organism evidence="2 3">
    <name type="scientific">Prevotella denticola</name>
    <dbReference type="NCBI Taxonomy" id="28129"/>
    <lineage>
        <taxon>Bacteria</taxon>
        <taxon>Pseudomonadati</taxon>
        <taxon>Bacteroidota</taxon>
        <taxon>Bacteroidia</taxon>
        <taxon>Bacteroidales</taxon>
        <taxon>Prevotellaceae</taxon>
        <taxon>Prevotella</taxon>
    </lineage>
</organism>
<dbReference type="AlphaFoldDB" id="A0A379EBT9"/>
<sequence>MEHLQLYIALLAALVVGLFLIRKITGCLVRIFITLVVLAIISWILTLL</sequence>
<gene>
    <name evidence="2" type="ORF">NCTC13067_01724</name>
</gene>
<feature type="transmembrane region" description="Helical" evidence="1">
    <location>
        <begin position="6"/>
        <end position="21"/>
    </location>
</feature>
<keyword evidence="1" id="KW-0812">Transmembrane</keyword>
<evidence type="ECO:0000313" key="3">
    <source>
        <dbReference type="Proteomes" id="UP000255469"/>
    </source>
</evidence>
<evidence type="ECO:0000256" key="1">
    <source>
        <dbReference type="SAM" id="Phobius"/>
    </source>
</evidence>
<protein>
    <recommendedName>
        <fullName evidence="4">Sulfate transporter</fullName>
    </recommendedName>
</protein>
<name>A0A379EBT9_9BACT</name>
<reference evidence="2 3" key="1">
    <citation type="submission" date="2018-06" db="EMBL/GenBank/DDBJ databases">
        <authorList>
            <consortium name="Pathogen Informatics"/>
            <person name="Doyle S."/>
        </authorList>
    </citation>
    <scope>NUCLEOTIDE SEQUENCE [LARGE SCALE GENOMIC DNA]</scope>
    <source>
        <strain evidence="2 3">NCTC13067</strain>
    </source>
</reference>
<evidence type="ECO:0008006" key="4">
    <source>
        <dbReference type="Google" id="ProtNLM"/>
    </source>
</evidence>
<keyword evidence="1" id="KW-1133">Transmembrane helix</keyword>
<accession>A0A379EBT9</accession>
<keyword evidence="1" id="KW-0472">Membrane</keyword>
<dbReference type="Proteomes" id="UP000255469">
    <property type="component" value="Unassembled WGS sequence"/>
</dbReference>
<feature type="transmembrane region" description="Helical" evidence="1">
    <location>
        <begin position="28"/>
        <end position="46"/>
    </location>
</feature>
<evidence type="ECO:0000313" key="2">
    <source>
        <dbReference type="EMBL" id="SUB93867.1"/>
    </source>
</evidence>
<dbReference type="EMBL" id="UGTM01000002">
    <property type="protein sequence ID" value="SUB93867.1"/>
    <property type="molecule type" value="Genomic_DNA"/>
</dbReference>
<proteinExistence type="predicted"/>